<proteinExistence type="predicted"/>
<reference evidence="2" key="1">
    <citation type="submission" date="2023-03" db="EMBL/GenBank/DDBJ databases">
        <title>MT1 and MT2 Draft Genomes of Novel Species.</title>
        <authorList>
            <person name="Venkateswaran K."/>
        </authorList>
    </citation>
    <scope>NUCLEOTIDE SEQUENCE</scope>
    <source>
        <strain evidence="2">F6_3S_P_2</strain>
    </source>
</reference>
<accession>A0ABT8JXF2</accession>
<keyword evidence="3" id="KW-1185">Reference proteome</keyword>
<dbReference type="RefSeq" id="WP_301245526.1">
    <property type="nucleotide sequence ID" value="NZ_JAROCC010000018.1"/>
</dbReference>
<feature type="coiled-coil region" evidence="1">
    <location>
        <begin position="98"/>
        <end position="168"/>
    </location>
</feature>
<evidence type="ECO:0000256" key="1">
    <source>
        <dbReference type="SAM" id="Coils"/>
    </source>
</evidence>
<comment type="caution">
    <text evidence="2">The sequence shown here is derived from an EMBL/GenBank/DDBJ whole genome shotgun (WGS) entry which is preliminary data.</text>
</comment>
<evidence type="ECO:0000313" key="3">
    <source>
        <dbReference type="Proteomes" id="UP001175097"/>
    </source>
</evidence>
<name>A0ABT8JXF2_9BACL</name>
<organism evidence="2 3">
    <name type="scientific">Sporosarcina highlanderae</name>
    <dbReference type="NCBI Taxonomy" id="3035916"/>
    <lineage>
        <taxon>Bacteria</taxon>
        <taxon>Bacillati</taxon>
        <taxon>Bacillota</taxon>
        <taxon>Bacilli</taxon>
        <taxon>Bacillales</taxon>
        <taxon>Caryophanaceae</taxon>
        <taxon>Sporosarcina</taxon>
    </lineage>
</organism>
<evidence type="ECO:0000313" key="2">
    <source>
        <dbReference type="EMBL" id="MDN4609017.1"/>
    </source>
</evidence>
<protein>
    <submittedName>
        <fullName evidence="2">Uncharacterized protein</fullName>
    </submittedName>
</protein>
<dbReference type="Proteomes" id="UP001175097">
    <property type="component" value="Unassembled WGS sequence"/>
</dbReference>
<gene>
    <name evidence="2" type="ORF">P5G49_16265</name>
</gene>
<keyword evidence="1" id="KW-0175">Coiled coil</keyword>
<sequence length="284" mass="32831">MDFRTNAIQTIFFPNVVHNPTNQRTSYYNTHEKRISPVKENYESPNDQDTSVNDNFHQNLADLHSRHQEFADLLTKTESEFSMRSIELLIDEKLQPILLDQKNKNEMYLSKLRDLEESIMQEFQPIKEQQSSLKEALETITEEQENKNNEIQGQLEQVKDETREALDLLSHHGSIVEQNSQPNDEQLSIIITQLKEKVLQHESIIRKEVQPLLKDLQEAMTNPLVILLKNLTPGTLIKQLNVNGVVFEVIYFLDFDSHSSLATFLIEGKIISIKATKIDSLTFG</sequence>
<dbReference type="EMBL" id="JAROCC010000018">
    <property type="protein sequence ID" value="MDN4609017.1"/>
    <property type="molecule type" value="Genomic_DNA"/>
</dbReference>